<evidence type="ECO:0000259" key="3">
    <source>
        <dbReference type="Pfam" id="PF13006"/>
    </source>
</evidence>
<keyword evidence="2" id="KW-0472">Membrane</keyword>
<gene>
    <name evidence="4" type="ORF">AWC08_16260</name>
</gene>
<name>A0A1X1X7E1_MYCGO</name>
<keyword evidence="2" id="KW-0812">Transmembrane</keyword>
<dbReference type="Proteomes" id="UP000193928">
    <property type="component" value="Unassembled WGS sequence"/>
</dbReference>
<evidence type="ECO:0000256" key="2">
    <source>
        <dbReference type="SAM" id="Phobius"/>
    </source>
</evidence>
<dbReference type="InterPro" id="IPR024473">
    <property type="entry name" value="Transposases_IS4_N"/>
</dbReference>
<evidence type="ECO:0000313" key="4">
    <source>
        <dbReference type="EMBL" id="ORV94821.1"/>
    </source>
</evidence>
<comment type="caution">
    <text evidence="4">The sequence shown here is derived from an EMBL/GenBank/DDBJ whole genome shotgun (WGS) entry which is preliminary data.</text>
</comment>
<protein>
    <recommendedName>
        <fullName evidence="3">Transposase IS4 N-terminal domain-containing protein</fullName>
    </recommendedName>
</protein>
<proteinExistence type="predicted"/>
<feature type="domain" description="Transposase IS4 N-terminal" evidence="3">
    <location>
        <begin position="1"/>
        <end position="88"/>
    </location>
</feature>
<sequence length="143" mass="14903">MTRIVSADLVDAALESTGRVQRRIRVLPARVVVYLLLAGALFAEIGYQQVWARLVAGLDPTAVASPGSSALSQALRRVGVAPLRELFTLVRGPAVGAARWHGLLVCAIDGTSMFVPTTPPTPQHSGAKPAAPPPSPGIRCCGC</sequence>
<feature type="transmembrane region" description="Helical" evidence="2">
    <location>
        <begin position="31"/>
        <end position="51"/>
    </location>
</feature>
<reference evidence="4 5" key="1">
    <citation type="submission" date="2016-01" db="EMBL/GenBank/DDBJ databases">
        <title>The new phylogeny of the genus Mycobacterium.</title>
        <authorList>
            <person name="Tarcisio F."/>
            <person name="Conor M."/>
            <person name="Antonella G."/>
            <person name="Elisabetta G."/>
            <person name="Giulia F.S."/>
            <person name="Sara T."/>
            <person name="Anna F."/>
            <person name="Clotilde B."/>
            <person name="Roberto B."/>
            <person name="Veronica D.S."/>
            <person name="Fabio R."/>
            <person name="Monica P."/>
            <person name="Olivier J."/>
            <person name="Enrico T."/>
            <person name="Nicola S."/>
        </authorList>
    </citation>
    <scope>NUCLEOTIDE SEQUENCE [LARGE SCALE GENOMIC DNA]</scope>
    <source>
        <strain evidence="4 5">DSM 44160</strain>
    </source>
</reference>
<accession>A0A1X1X7E1</accession>
<keyword evidence="2" id="KW-1133">Transmembrane helix</keyword>
<feature type="region of interest" description="Disordered" evidence="1">
    <location>
        <begin position="118"/>
        <end position="138"/>
    </location>
</feature>
<keyword evidence="5" id="KW-1185">Reference proteome</keyword>
<dbReference type="AlphaFoldDB" id="A0A1X1X7E1"/>
<dbReference type="Pfam" id="PF13006">
    <property type="entry name" value="Nterm_IS4"/>
    <property type="match status" value="1"/>
</dbReference>
<evidence type="ECO:0000313" key="5">
    <source>
        <dbReference type="Proteomes" id="UP000193928"/>
    </source>
</evidence>
<dbReference type="EMBL" id="LQOY01000027">
    <property type="protein sequence ID" value="ORV94821.1"/>
    <property type="molecule type" value="Genomic_DNA"/>
</dbReference>
<evidence type="ECO:0000256" key="1">
    <source>
        <dbReference type="SAM" id="MobiDB-lite"/>
    </source>
</evidence>
<organism evidence="4 5">
    <name type="scientific">Mycobacterium gordonae</name>
    <dbReference type="NCBI Taxonomy" id="1778"/>
    <lineage>
        <taxon>Bacteria</taxon>
        <taxon>Bacillati</taxon>
        <taxon>Actinomycetota</taxon>
        <taxon>Actinomycetes</taxon>
        <taxon>Mycobacteriales</taxon>
        <taxon>Mycobacteriaceae</taxon>
        <taxon>Mycobacterium</taxon>
    </lineage>
</organism>